<sequence>MKTILIITLTIIVISSPVGAAWNSFQGGAGGFSFYIVKPDLGPLNTELKALGMPQFDGYMFLYGGQGFGYVSNSLRIGGMGFGGSVSVNDIENGYAREAIFSMGWGGILIEYLMLEVSNFELFTGGTLGWGSVSVSLRKTDSPVSWGEIWNNYTSQTGSGDSISSELSHSFFMIQPRVGVKYYLLDWLAVGGSIDVPILNLSSSGWSINGDNIYDAPSLDLTQPFFQFSILVGG</sequence>
<feature type="chain" id="PRO_5021888744" description="Outer membrane protein beta-barrel domain-containing protein" evidence="1">
    <location>
        <begin position="21"/>
        <end position="234"/>
    </location>
</feature>
<proteinExistence type="predicted"/>
<dbReference type="AlphaFoldDB" id="A0A532UXL6"/>
<evidence type="ECO:0008006" key="4">
    <source>
        <dbReference type="Google" id="ProtNLM"/>
    </source>
</evidence>
<gene>
    <name evidence="2" type="ORF">CEE37_10410</name>
</gene>
<comment type="caution">
    <text evidence="2">The sequence shown here is derived from an EMBL/GenBank/DDBJ whole genome shotgun (WGS) entry which is preliminary data.</text>
</comment>
<evidence type="ECO:0000313" key="2">
    <source>
        <dbReference type="EMBL" id="TKJ39684.1"/>
    </source>
</evidence>
<keyword evidence="1" id="KW-0732">Signal</keyword>
<name>A0A532UXL6_UNCL8</name>
<dbReference type="Proteomes" id="UP000319619">
    <property type="component" value="Unassembled WGS sequence"/>
</dbReference>
<feature type="signal peptide" evidence="1">
    <location>
        <begin position="1"/>
        <end position="20"/>
    </location>
</feature>
<evidence type="ECO:0000313" key="3">
    <source>
        <dbReference type="Proteomes" id="UP000319619"/>
    </source>
</evidence>
<dbReference type="EMBL" id="NJBN01000007">
    <property type="protein sequence ID" value="TKJ39684.1"/>
    <property type="molecule type" value="Genomic_DNA"/>
</dbReference>
<evidence type="ECO:0000256" key="1">
    <source>
        <dbReference type="SAM" id="SignalP"/>
    </source>
</evidence>
<accession>A0A532UXL6</accession>
<protein>
    <recommendedName>
        <fullName evidence="4">Outer membrane protein beta-barrel domain-containing protein</fullName>
    </recommendedName>
</protein>
<reference evidence="2 3" key="1">
    <citation type="submission" date="2017-06" db="EMBL/GenBank/DDBJ databases">
        <title>Novel microbial phyla capable of carbon fixation and sulfur reduction in deep-sea sediments.</title>
        <authorList>
            <person name="Huang J."/>
            <person name="Baker B."/>
            <person name="Wang Y."/>
        </authorList>
    </citation>
    <scope>NUCLEOTIDE SEQUENCE [LARGE SCALE GENOMIC DNA]</scope>
    <source>
        <strain evidence="2">B3_LCP</strain>
    </source>
</reference>
<organism evidence="2 3">
    <name type="scientific">candidate division LCP-89 bacterium B3_LCP</name>
    <dbReference type="NCBI Taxonomy" id="2012998"/>
    <lineage>
        <taxon>Bacteria</taxon>
        <taxon>Pseudomonadati</taxon>
        <taxon>Bacteria division LCP-89</taxon>
    </lineage>
</organism>